<accession>A0A0S8GIX2</accession>
<evidence type="ECO:0000313" key="2">
    <source>
        <dbReference type="Proteomes" id="UP000051096"/>
    </source>
</evidence>
<gene>
    <name evidence="1" type="ORF">AMJ87_05030</name>
</gene>
<evidence type="ECO:0000313" key="1">
    <source>
        <dbReference type="EMBL" id="KPK72354.1"/>
    </source>
</evidence>
<proteinExistence type="predicted"/>
<organism evidence="1 2">
    <name type="scientific">candidate division WOR_3 bacterium SM23_60</name>
    <dbReference type="NCBI Taxonomy" id="1703780"/>
    <lineage>
        <taxon>Bacteria</taxon>
        <taxon>Bacteria division WOR-3</taxon>
    </lineage>
</organism>
<dbReference type="Proteomes" id="UP000051096">
    <property type="component" value="Unassembled WGS sequence"/>
</dbReference>
<comment type="caution">
    <text evidence="1">The sequence shown here is derived from an EMBL/GenBank/DDBJ whole genome shotgun (WGS) entry which is preliminary data.</text>
</comment>
<reference evidence="1 2" key="1">
    <citation type="journal article" date="2015" name="Microbiome">
        <title>Genomic resolution of linkages in carbon, nitrogen, and sulfur cycling among widespread estuary sediment bacteria.</title>
        <authorList>
            <person name="Baker B.J."/>
            <person name="Lazar C.S."/>
            <person name="Teske A.P."/>
            <person name="Dick G.J."/>
        </authorList>
    </citation>
    <scope>NUCLEOTIDE SEQUENCE [LARGE SCALE GENOMIC DNA]</scope>
    <source>
        <strain evidence="1">SM23_60</strain>
    </source>
</reference>
<name>A0A0S8GIX2_UNCW3</name>
<dbReference type="AlphaFoldDB" id="A0A0S8GIX2"/>
<dbReference type="EMBL" id="LJUO01000034">
    <property type="protein sequence ID" value="KPK72354.1"/>
    <property type="molecule type" value="Genomic_DNA"/>
</dbReference>
<sequence>MNPHWLAYIDTKRRSTALAVLQTLSQLQDTQSISFIVIGAISLLMKNYLQYVVYWDVDILFKNEKALETFMSMPKPKQLRIVDYDDSLIINKNIASLHTAWSFNHVWFNVDYILRNEIYEFYTHNAERLKPHTERVTCDDKHFNISLLTAHPWDIVIEKVISPRTQRDLERAVDTSVDIRHIFAVCEIEKENRKFWKYLFENAHYLCDERVFRKKLLQILSSADELGYPRIEIPDEVIARLEKT</sequence>
<protein>
    <submittedName>
        <fullName evidence="1">Uncharacterized protein</fullName>
    </submittedName>
</protein>